<feature type="region of interest" description="Disordered" evidence="1">
    <location>
        <begin position="312"/>
        <end position="331"/>
    </location>
</feature>
<dbReference type="Proteomes" id="UP001431209">
    <property type="component" value="Unassembled WGS sequence"/>
</dbReference>
<keyword evidence="3" id="KW-1185">Reference proteome</keyword>
<sequence length="413" mass="44311">MIGTTYDGVVDRINKYLFLVSGRENNYFISKILLNTHTLVQTRKLSSKPFGPVYADQEFFYYLINKPNAVNTTLARFPIDDISGEPETLELQGLVKQVGPRPDPRDGFNSEIDLVAYYTGPKGLLQRTSTRAYNVIPAIPIREDKVILWVQNGFAYDIFDRDGNKVVSSFTFLTSSLNATGNEAVVGASSDLVHAIQEDRYQRGSLHLKVADNKYLKLDDGSLNKSNQFNLENAAGILPRVDNNKLHYVANHVLYVYDVTNGNLKKTNINNQDCPPCPCGEAHLSGDNNASPARSGPNNSCPTCKPCPTTQAPTTTTAAPTTTSPPVQLTPKPTTCPPCPCGEAHLSGDNNASPARSGPNNSCPTCKACPTTRTPTQNESGEDNARAADSASSTIIAGAVGAVGAAAVAAAML</sequence>
<dbReference type="AlphaFoldDB" id="A0AAW2ZND5"/>
<dbReference type="EMBL" id="JAOPGA020001739">
    <property type="protein sequence ID" value="KAL0490985.1"/>
    <property type="molecule type" value="Genomic_DNA"/>
</dbReference>
<evidence type="ECO:0000313" key="3">
    <source>
        <dbReference type="Proteomes" id="UP001431209"/>
    </source>
</evidence>
<evidence type="ECO:0000313" key="2">
    <source>
        <dbReference type="EMBL" id="KAL0490985.1"/>
    </source>
</evidence>
<reference evidence="2 3" key="1">
    <citation type="submission" date="2024-03" db="EMBL/GenBank/DDBJ databases">
        <title>The Acrasis kona genome and developmental transcriptomes reveal deep origins of eukaryotic multicellular pathways.</title>
        <authorList>
            <person name="Sheikh S."/>
            <person name="Fu C.-J."/>
            <person name="Brown M.W."/>
            <person name="Baldauf S.L."/>
        </authorList>
    </citation>
    <scope>NUCLEOTIDE SEQUENCE [LARGE SCALE GENOMIC DNA]</scope>
    <source>
        <strain evidence="2 3">ATCC MYA-3509</strain>
    </source>
</reference>
<evidence type="ECO:0000256" key="1">
    <source>
        <dbReference type="SAM" id="MobiDB-lite"/>
    </source>
</evidence>
<gene>
    <name evidence="2" type="ORF">AKO1_002632</name>
</gene>
<proteinExistence type="predicted"/>
<protein>
    <submittedName>
        <fullName evidence="2">Developmentally-regulated protein</fullName>
    </submittedName>
</protein>
<organism evidence="2 3">
    <name type="scientific">Acrasis kona</name>
    <dbReference type="NCBI Taxonomy" id="1008807"/>
    <lineage>
        <taxon>Eukaryota</taxon>
        <taxon>Discoba</taxon>
        <taxon>Heterolobosea</taxon>
        <taxon>Tetramitia</taxon>
        <taxon>Eutetramitia</taxon>
        <taxon>Acrasidae</taxon>
        <taxon>Acrasis</taxon>
    </lineage>
</organism>
<name>A0AAW2ZND5_9EUKA</name>
<accession>A0AAW2ZND5</accession>
<comment type="caution">
    <text evidence="2">The sequence shown here is derived from an EMBL/GenBank/DDBJ whole genome shotgun (WGS) entry which is preliminary data.</text>
</comment>